<dbReference type="RefSeq" id="XP_067803344.1">
    <property type="nucleotide sequence ID" value="XM_067946780.1"/>
</dbReference>
<evidence type="ECO:0000313" key="1">
    <source>
        <dbReference type="EMBL" id="KAK2196502.1"/>
    </source>
</evidence>
<dbReference type="EMBL" id="JALLKP010000002">
    <property type="protein sequence ID" value="KAK2196502.1"/>
    <property type="molecule type" value="Genomic_DNA"/>
</dbReference>
<protein>
    <submittedName>
        <fullName evidence="1">Uncharacterized protein</fullName>
    </submittedName>
</protein>
<dbReference type="Proteomes" id="UP001214638">
    <property type="component" value="Unassembled WGS sequence"/>
</dbReference>
<organism evidence="1 2">
    <name type="scientific">Babesia duncani</name>
    <dbReference type="NCBI Taxonomy" id="323732"/>
    <lineage>
        <taxon>Eukaryota</taxon>
        <taxon>Sar</taxon>
        <taxon>Alveolata</taxon>
        <taxon>Apicomplexa</taxon>
        <taxon>Aconoidasida</taxon>
        <taxon>Piroplasmida</taxon>
        <taxon>Babesiidae</taxon>
        <taxon>Babesia</taxon>
    </lineage>
</organism>
<dbReference type="KEGG" id="bdw:94336047"/>
<gene>
    <name evidence="1" type="ORF">BdWA1_001749</name>
</gene>
<name>A0AAD9PL73_9APIC</name>
<keyword evidence="2" id="KW-1185">Reference proteome</keyword>
<dbReference type="AlphaFoldDB" id="A0AAD9PL73"/>
<comment type="caution">
    <text evidence="1">The sequence shown here is derived from an EMBL/GenBank/DDBJ whole genome shotgun (WGS) entry which is preliminary data.</text>
</comment>
<reference evidence="1" key="1">
    <citation type="journal article" date="2023" name="Nat. Microbiol.">
        <title>Babesia duncani multi-omics identifies virulence factors and drug targets.</title>
        <authorList>
            <person name="Singh P."/>
            <person name="Lonardi S."/>
            <person name="Liang Q."/>
            <person name="Vydyam P."/>
            <person name="Khabirova E."/>
            <person name="Fang T."/>
            <person name="Gihaz S."/>
            <person name="Thekkiniath J."/>
            <person name="Munshi M."/>
            <person name="Abel S."/>
            <person name="Ciampossin L."/>
            <person name="Batugedara G."/>
            <person name="Gupta M."/>
            <person name="Lu X.M."/>
            <person name="Lenz T."/>
            <person name="Chakravarty S."/>
            <person name="Cornillot E."/>
            <person name="Hu Y."/>
            <person name="Ma W."/>
            <person name="Gonzalez L.M."/>
            <person name="Sanchez S."/>
            <person name="Estrada K."/>
            <person name="Sanchez-Flores A."/>
            <person name="Montero E."/>
            <person name="Harb O.S."/>
            <person name="Le Roch K.G."/>
            <person name="Mamoun C.B."/>
        </authorList>
    </citation>
    <scope>NUCLEOTIDE SEQUENCE</scope>
    <source>
        <strain evidence="1">WA1</strain>
    </source>
</reference>
<evidence type="ECO:0000313" key="2">
    <source>
        <dbReference type="Proteomes" id="UP001214638"/>
    </source>
</evidence>
<proteinExistence type="predicted"/>
<accession>A0AAD9PL73</accession>
<sequence length="327" mass="36232">MEFELPIASNGLVVELSKLLGAELRLVGSGKVQLNSPFSDELLRISTVNSTDGASQDSKNRHSSGRFSVDSINGTLGVYAIIQDCIAAAESQFLDPECSFRTLIATIAVEYEKLGGILNIEPVECHLLPACKGLELDADFTSRLGQLKHNWELQIRGTDGECLQKALLELQYDSGSLKISPSDIWFHDVLAPPVSTVHESDVLNYDNLDRVITRNLMMPHLPMPVNDAMYKYLLSDELRFPPMIDKFKYGDAPSDYSDFSGYSDYSVCESDENENLICWGDDIDSGFLHIRDELVGTDEPVIPLFCGSWLDDAMWVLNGSTACQSVM</sequence>
<dbReference type="GeneID" id="94336047"/>